<keyword evidence="3" id="KW-1185">Reference proteome</keyword>
<dbReference type="AlphaFoldDB" id="A0A4Y2N762"/>
<accession>A0A4Y2N762</accession>
<name>A0A4Y2N762_ARAVE</name>
<comment type="caution">
    <text evidence="2">The sequence shown here is derived from an EMBL/GenBank/DDBJ whole genome shotgun (WGS) entry which is preliminary data.</text>
</comment>
<protein>
    <submittedName>
        <fullName evidence="2">Uncharacterized protein</fullName>
    </submittedName>
</protein>
<evidence type="ECO:0000313" key="2">
    <source>
        <dbReference type="EMBL" id="GBN35181.1"/>
    </source>
</evidence>
<reference evidence="2 3" key="1">
    <citation type="journal article" date="2019" name="Sci. Rep.">
        <title>Orb-weaving spider Araneus ventricosus genome elucidates the spidroin gene catalogue.</title>
        <authorList>
            <person name="Kono N."/>
            <person name="Nakamura H."/>
            <person name="Ohtoshi R."/>
            <person name="Moran D.A.P."/>
            <person name="Shinohara A."/>
            <person name="Yoshida Y."/>
            <person name="Fujiwara M."/>
            <person name="Mori M."/>
            <person name="Tomita M."/>
            <person name="Arakawa K."/>
        </authorList>
    </citation>
    <scope>NUCLEOTIDE SEQUENCE [LARGE SCALE GENOMIC DNA]</scope>
</reference>
<dbReference type="Proteomes" id="UP000499080">
    <property type="component" value="Unassembled WGS sequence"/>
</dbReference>
<feature type="compositionally biased region" description="Basic and acidic residues" evidence="1">
    <location>
        <begin position="10"/>
        <end position="21"/>
    </location>
</feature>
<gene>
    <name evidence="2" type="ORF">AVEN_140609_1</name>
</gene>
<organism evidence="2 3">
    <name type="scientific">Araneus ventricosus</name>
    <name type="common">Orbweaver spider</name>
    <name type="synonym">Epeira ventricosa</name>
    <dbReference type="NCBI Taxonomy" id="182803"/>
    <lineage>
        <taxon>Eukaryota</taxon>
        <taxon>Metazoa</taxon>
        <taxon>Ecdysozoa</taxon>
        <taxon>Arthropoda</taxon>
        <taxon>Chelicerata</taxon>
        <taxon>Arachnida</taxon>
        <taxon>Araneae</taxon>
        <taxon>Araneomorphae</taxon>
        <taxon>Entelegynae</taxon>
        <taxon>Araneoidea</taxon>
        <taxon>Araneidae</taxon>
        <taxon>Araneus</taxon>
    </lineage>
</organism>
<proteinExistence type="predicted"/>
<feature type="compositionally biased region" description="Polar residues" evidence="1">
    <location>
        <begin position="32"/>
        <end position="43"/>
    </location>
</feature>
<dbReference type="EMBL" id="BGPR01008656">
    <property type="protein sequence ID" value="GBN35181.1"/>
    <property type="molecule type" value="Genomic_DNA"/>
</dbReference>
<evidence type="ECO:0000256" key="1">
    <source>
        <dbReference type="SAM" id="MobiDB-lite"/>
    </source>
</evidence>
<sequence>MVIFHWSSEQVHEGNRSESDSRTGTGSSDGGKNTQYRTENHTNNQVESCGATRVTGCCRSPDDARIGSFISANFEKNRHLTRRSRLT</sequence>
<evidence type="ECO:0000313" key="3">
    <source>
        <dbReference type="Proteomes" id="UP000499080"/>
    </source>
</evidence>
<feature type="region of interest" description="Disordered" evidence="1">
    <location>
        <begin position="1"/>
        <end position="43"/>
    </location>
</feature>